<comment type="caution">
    <text evidence="6">The sequence shown here is derived from an EMBL/GenBank/DDBJ whole genome shotgun (WGS) entry which is preliminary data.</text>
</comment>
<dbReference type="Proteomes" id="UP000602284">
    <property type="component" value="Unassembled WGS sequence"/>
</dbReference>
<evidence type="ECO:0000256" key="3">
    <source>
        <dbReference type="ARBA" id="ARBA00022989"/>
    </source>
</evidence>
<evidence type="ECO:0000313" key="6">
    <source>
        <dbReference type="EMBL" id="MBL0386244.1"/>
    </source>
</evidence>
<feature type="transmembrane region" description="Helical" evidence="5">
    <location>
        <begin position="225"/>
        <end position="246"/>
    </location>
</feature>
<keyword evidence="2 5" id="KW-0812">Transmembrane</keyword>
<dbReference type="RefSeq" id="WP_201632280.1">
    <property type="nucleotide sequence ID" value="NZ_JAEQNB010000001.1"/>
</dbReference>
<keyword evidence="3 5" id="KW-1133">Transmembrane helix</keyword>
<comment type="subcellular location">
    <subcellularLocation>
        <location evidence="1">Membrane</location>
        <topology evidence="1">Multi-pass membrane protein</topology>
    </subcellularLocation>
</comment>
<proteinExistence type="predicted"/>
<dbReference type="EMBL" id="JAEQNB010000001">
    <property type="protein sequence ID" value="MBL0386244.1"/>
    <property type="molecule type" value="Genomic_DNA"/>
</dbReference>
<feature type="transmembrane region" description="Helical" evidence="5">
    <location>
        <begin position="182"/>
        <end position="199"/>
    </location>
</feature>
<dbReference type="Gene3D" id="1.20.120.1780">
    <property type="entry name" value="UbiA prenyltransferase"/>
    <property type="match status" value="1"/>
</dbReference>
<name>A0ABS1J7I7_9BACL</name>
<evidence type="ECO:0000313" key="7">
    <source>
        <dbReference type="Proteomes" id="UP000602284"/>
    </source>
</evidence>
<feature type="transmembrane region" description="Helical" evidence="5">
    <location>
        <begin position="310"/>
        <end position="328"/>
    </location>
</feature>
<feature type="transmembrane region" description="Helical" evidence="5">
    <location>
        <begin position="54"/>
        <end position="73"/>
    </location>
</feature>
<dbReference type="InterPro" id="IPR050475">
    <property type="entry name" value="Prenyltransferase_related"/>
</dbReference>
<dbReference type="PANTHER" id="PTHR42723:SF1">
    <property type="entry name" value="CHLOROPHYLL SYNTHASE, CHLOROPLASTIC"/>
    <property type="match status" value="1"/>
</dbReference>
<organism evidence="6 7">
    <name type="scientific">Tumebacillus amylolyticus</name>
    <dbReference type="NCBI Taxonomy" id="2801339"/>
    <lineage>
        <taxon>Bacteria</taxon>
        <taxon>Bacillati</taxon>
        <taxon>Bacillota</taxon>
        <taxon>Bacilli</taxon>
        <taxon>Bacillales</taxon>
        <taxon>Alicyclobacillaceae</taxon>
        <taxon>Tumebacillus</taxon>
    </lineage>
</organism>
<protein>
    <submittedName>
        <fullName evidence="6">UbiA family prenyltransferase</fullName>
    </submittedName>
</protein>
<evidence type="ECO:0000256" key="1">
    <source>
        <dbReference type="ARBA" id="ARBA00004141"/>
    </source>
</evidence>
<evidence type="ECO:0000256" key="2">
    <source>
        <dbReference type="ARBA" id="ARBA00022692"/>
    </source>
</evidence>
<sequence>MRRTYEPTWEIRLYCLLSLARLRTGFPGALAFVIGWQATHVEVSFRCSLLQHPVLFFLGLFLSFLTGTVVNLGNTVTDIREDKVNLPHRVQIARLYGLRRLLVVNHDMSFLMILLAFLTFKVTFFLVMIVAVWLMNQYSFPPLRLKRHPFLSLLNFSCAISFPFSFGFLLQTDGTVWPPAQWTWLCVLCTLFFGLFGTAKNLQDYDGDKAAGIRTTATMFATKKAAVFFIAACITTTPLLFIFPILWGSFPVQMGIVPLWSLIICPIMALNYKFRHNPEMLKTLQSVFFLYPILFLGSLCLITYSSLTMAGVVFLHLCLLVLVERLGLDARKPSTYRTLQRLRDEQTTNLSQQVLFK</sequence>
<gene>
    <name evidence="6" type="ORF">JJB07_06205</name>
</gene>
<feature type="transmembrane region" description="Helical" evidence="5">
    <location>
        <begin position="252"/>
        <end position="272"/>
    </location>
</feature>
<keyword evidence="7" id="KW-1185">Reference proteome</keyword>
<accession>A0ABS1J7I7</accession>
<evidence type="ECO:0000256" key="4">
    <source>
        <dbReference type="ARBA" id="ARBA00023136"/>
    </source>
</evidence>
<dbReference type="PANTHER" id="PTHR42723">
    <property type="entry name" value="CHLOROPHYLL SYNTHASE"/>
    <property type="match status" value="1"/>
</dbReference>
<dbReference type="InterPro" id="IPR000537">
    <property type="entry name" value="UbiA_prenyltransferase"/>
</dbReference>
<reference evidence="6 7" key="1">
    <citation type="submission" date="2021-01" db="EMBL/GenBank/DDBJ databases">
        <title>Tumebacillus sp. strain ITR2 16S ribosomal RNA gene Genome sequencing and assembly.</title>
        <authorList>
            <person name="Kang M."/>
        </authorList>
    </citation>
    <scope>NUCLEOTIDE SEQUENCE [LARGE SCALE GENOMIC DNA]</scope>
    <source>
        <strain evidence="6 7">ITR2</strain>
    </source>
</reference>
<evidence type="ECO:0000256" key="5">
    <source>
        <dbReference type="SAM" id="Phobius"/>
    </source>
</evidence>
<dbReference type="Pfam" id="PF01040">
    <property type="entry name" value="UbiA"/>
    <property type="match status" value="1"/>
</dbReference>
<feature type="transmembrane region" description="Helical" evidence="5">
    <location>
        <begin position="110"/>
        <end position="136"/>
    </location>
</feature>
<keyword evidence="4 5" id="KW-0472">Membrane</keyword>
<feature type="transmembrane region" description="Helical" evidence="5">
    <location>
        <begin position="284"/>
        <end position="304"/>
    </location>
</feature>
<feature type="transmembrane region" description="Helical" evidence="5">
    <location>
        <begin position="148"/>
        <end position="170"/>
    </location>
</feature>